<dbReference type="EMBL" id="JAMQBK010000065">
    <property type="protein sequence ID" value="MCM2373769.1"/>
    <property type="molecule type" value="Genomic_DNA"/>
</dbReference>
<dbReference type="InterPro" id="IPR050177">
    <property type="entry name" value="Lipid_A_modif_metabolic_enz"/>
</dbReference>
<protein>
    <submittedName>
        <fullName evidence="4">NAD-dependent epimerase/dehydratase family protein</fullName>
    </submittedName>
</protein>
<evidence type="ECO:0000313" key="4">
    <source>
        <dbReference type="EMBL" id="MCM2373769.1"/>
    </source>
</evidence>
<sequence length="332" mass="36434">MRILVTGCSGFLGSEIVRQLIDRGDEVVGLSRRETPDLVRLGMQHHRGDLADVDYVNRTIADVDVVIHTAAVAGVWGPWKHFYVNNVVATRNVLAACKSSGASQCIYTSSPSVTFAGGHQSGIDESAGYPDRWLCHYPHTKAIAEQEVLAADSVGGLRTVSLRPHLIWGDGDPHLLPRLLDRARSGRLRIIGDGENRIDTVHVTNAASAHVSAIGAIASSPESAAGRAYFIAQDEPVRCWEWISRLCQKFDAPPPTRHISYRAAYAIGATCEAVYKALRRREEPPMTRFVAAQLAKDHYFDITAAKERLGYRPTVSMEEGLDRLSRGEKTPV</sequence>
<dbReference type="SUPFAM" id="SSF51735">
    <property type="entry name" value="NAD(P)-binding Rossmann-fold domains"/>
    <property type="match status" value="1"/>
</dbReference>
<dbReference type="Gene3D" id="3.40.50.720">
    <property type="entry name" value="NAD(P)-binding Rossmann-like Domain"/>
    <property type="match status" value="1"/>
</dbReference>
<evidence type="ECO:0000256" key="1">
    <source>
        <dbReference type="ARBA" id="ARBA00009219"/>
    </source>
</evidence>
<dbReference type="Proteomes" id="UP001202961">
    <property type="component" value="Unassembled WGS sequence"/>
</dbReference>
<proteinExistence type="inferred from homology"/>
<comment type="caution">
    <text evidence="4">The sequence shown here is derived from an EMBL/GenBank/DDBJ whole genome shotgun (WGS) entry which is preliminary data.</text>
</comment>
<accession>A0ABT0UA84</accession>
<dbReference type="RefSeq" id="WP_250931639.1">
    <property type="nucleotide sequence ID" value="NZ_JAMQBK010000065.1"/>
</dbReference>
<comment type="similarity">
    <text evidence="1">Belongs to the 3-beta-HSD family.</text>
</comment>
<dbReference type="PANTHER" id="PTHR43245">
    <property type="entry name" value="BIFUNCTIONAL POLYMYXIN RESISTANCE PROTEIN ARNA"/>
    <property type="match status" value="1"/>
</dbReference>
<gene>
    <name evidence="4" type="ORF">NB063_24400</name>
</gene>
<reference evidence="4 5" key="1">
    <citation type="journal article" date="2022" name="Syst. Appl. Microbiol.">
        <title>Rhodopirellula aestuarii sp. nov., a novel member of the genus Rhodopirellula isolated from brackish sediments collected in the Tagus River estuary, Portugal.</title>
        <authorList>
            <person name="Vitorino I.R."/>
            <person name="Klimek D."/>
            <person name="Calusinska M."/>
            <person name="Lobo-da-Cunha A."/>
            <person name="Vasconcelos V."/>
            <person name="Lage O.M."/>
        </authorList>
    </citation>
    <scope>NUCLEOTIDE SEQUENCE [LARGE SCALE GENOMIC DNA]</scope>
    <source>
        <strain evidence="4 5">ICT_H3.1</strain>
    </source>
</reference>
<dbReference type="Pfam" id="PF01073">
    <property type="entry name" value="3Beta_HSD"/>
    <property type="match status" value="1"/>
</dbReference>
<keyword evidence="5" id="KW-1185">Reference proteome</keyword>
<name>A0ABT0UA84_9BACT</name>
<dbReference type="PANTHER" id="PTHR43245:SF51">
    <property type="entry name" value="SHORT CHAIN DEHYDROGENASE_REDUCTASE FAMILY 42E, MEMBER 2"/>
    <property type="match status" value="1"/>
</dbReference>
<evidence type="ECO:0000313" key="5">
    <source>
        <dbReference type="Proteomes" id="UP001202961"/>
    </source>
</evidence>
<evidence type="ECO:0000259" key="3">
    <source>
        <dbReference type="Pfam" id="PF01073"/>
    </source>
</evidence>
<dbReference type="InterPro" id="IPR036291">
    <property type="entry name" value="NAD(P)-bd_dom_sf"/>
</dbReference>
<organism evidence="4 5">
    <name type="scientific">Aporhodopirellula aestuarii</name>
    <dbReference type="NCBI Taxonomy" id="2950107"/>
    <lineage>
        <taxon>Bacteria</taxon>
        <taxon>Pseudomonadati</taxon>
        <taxon>Planctomycetota</taxon>
        <taxon>Planctomycetia</taxon>
        <taxon>Pirellulales</taxon>
        <taxon>Pirellulaceae</taxon>
        <taxon>Aporhodopirellula</taxon>
    </lineage>
</organism>
<evidence type="ECO:0000256" key="2">
    <source>
        <dbReference type="ARBA" id="ARBA00023002"/>
    </source>
</evidence>
<keyword evidence="2" id="KW-0560">Oxidoreductase</keyword>
<feature type="domain" description="3-beta hydroxysteroid dehydrogenase/isomerase" evidence="3">
    <location>
        <begin position="4"/>
        <end position="256"/>
    </location>
</feature>
<dbReference type="InterPro" id="IPR002225">
    <property type="entry name" value="3Beta_OHSteriod_DH/Estase"/>
</dbReference>